<feature type="transmembrane region" description="Helical" evidence="6">
    <location>
        <begin position="343"/>
        <end position="369"/>
    </location>
</feature>
<evidence type="ECO:0000313" key="7">
    <source>
        <dbReference type="EMBL" id="MCT2042769.1"/>
    </source>
</evidence>
<keyword evidence="5 6" id="KW-0472">Membrane</keyword>
<evidence type="ECO:0000256" key="4">
    <source>
        <dbReference type="ARBA" id="ARBA00022989"/>
    </source>
</evidence>
<reference evidence="7 8" key="1">
    <citation type="submission" date="2022-04" db="EMBL/GenBank/DDBJ databases">
        <title>Human microbiome associated bacterial genomes.</title>
        <authorList>
            <person name="Sandstrom S."/>
            <person name="Salamzade R."/>
            <person name="Kalan L.R."/>
        </authorList>
    </citation>
    <scope>NUCLEOTIDE SEQUENCE [LARGE SCALE GENOMIC DNA]</scope>
    <source>
        <strain evidence="8">p3-SID1799</strain>
    </source>
</reference>
<feature type="transmembrane region" description="Helical" evidence="6">
    <location>
        <begin position="212"/>
        <end position="230"/>
    </location>
</feature>
<evidence type="ECO:0000256" key="6">
    <source>
        <dbReference type="SAM" id="Phobius"/>
    </source>
</evidence>
<gene>
    <name evidence="7" type="ORF">M3D15_05400</name>
</gene>
<comment type="subcellular location">
    <subcellularLocation>
        <location evidence="1">Cell membrane</location>
        <topology evidence="1">Multi-pass membrane protein</topology>
    </subcellularLocation>
</comment>
<dbReference type="Gene3D" id="1.20.1740.10">
    <property type="entry name" value="Amino acid/polyamine transporter I"/>
    <property type="match status" value="1"/>
</dbReference>
<feature type="transmembrane region" description="Helical" evidence="6">
    <location>
        <begin position="313"/>
        <end position="337"/>
    </location>
</feature>
<feature type="transmembrane region" description="Helical" evidence="6">
    <location>
        <begin position="20"/>
        <end position="40"/>
    </location>
</feature>
<feature type="transmembrane region" description="Helical" evidence="6">
    <location>
        <begin position="381"/>
        <end position="400"/>
    </location>
</feature>
<dbReference type="EMBL" id="JALXSQ010000016">
    <property type="protein sequence ID" value="MCT2042769.1"/>
    <property type="molecule type" value="Genomic_DNA"/>
</dbReference>
<evidence type="ECO:0000256" key="3">
    <source>
        <dbReference type="ARBA" id="ARBA00022692"/>
    </source>
</evidence>
<proteinExistence type="predicted"/>
<accession>A0ABT2HWS0</accession>
<evidence type="ECO:0000313" key="8">
    <source>
        <dbReference type="Proteomes" id="UP001525379"/>
    </source>
</evidence>
<dbReference type="Proteomes" id="UP001525379">
    <property type="component" value="Unassembled WGS sequence"/>
</dbReference>
<feature type="transmembrane region" description="Helical" evidence="6">
    <location>
        <begin position="61"/>
        <end position="88"/>
    </location>
</feature>
<feature type="transmembrane region" description="Helical" evidence="6">
    <location>
        <begin position="130"/>
        <end position="154"/>
    </location>
</feature>
<feature type="transmembrane region" description="Helical" evidence="6">
    <location>
        <begin position="406"/>
        <end position="426"/>
    </location>
</feature>
<feature type="transmembrane region" description="Helical" evidence="6">
    <location>
        <begin position="263"/>
        <end position="292"/>
    </location>
</feature>
<feature type="transmembrane region" description="Helical" evidence="6">
    <location>
        <begin position="100"/>
        <end position="118"/>
    </location>
</feature>
<name>A0ABT2HWS0_9MICO</name>
<dbReference type="PANTHER" id="PTHR42770">
    <property type="entry name" value="AMINO ACID TRANSPORTER-RELATED"/>
    <property type="match status" value="1"/>
</dbReference>
<keyword evidence="2" id="KW-1003">Cell membrane</keyword>
<organism evidence="7 8">
    <name type="scientific">Pseudoclavibacter albus</name>
    <dbReference type="NCBI Taxonomy" id="272241"/>
    <lineage>
        <taxon>Bacteria</taxon>
        <taxon>Bacillati</taxon>
        <taxon>Actinomycetota</taxon>
        <taxon>Actinomycetes</taxon>
        <taxon>Micrococcales</taxon>
        <taxon>Microbacteriaceae</taxon>
        <taxon>Pseudoclavibacter</taxon>
    </lineage>
</organism>
<keyword evidence="4 6" id="KW-1133">Transmembrane helix</keyword>
<dbReference type="InterPro" id="IPR002293">
    <property type="entry name" value="AA/rel_permease1"/>
</dbReference>
<feature type="transmembrane region" description="Helical" evidence="6">
    <location>
        <begin position="174"/>
        <end position="192"/>
    </location>
</feature>
<evidence type="ECO:0000256" key="5">
    <source>
        <dbReference type="ARBA" id="ARBA00023136"/>
    </source>
</evidence>
<sequence>MAMSLNGIGIAGLVGSAVPFTFALSFFGTLLVAYSFVKLTRRIDHAGSVYALAGSTLGPRAGFFGGFALLGTYVFLAACIAGACAVFFDAMAAELGWQLAEWAPIAVMTVVLAGALALTIHESKITARALLIVGFIGIATMLVLAVVIIARVASGDAPVSTGLDVTPLLPGDNSPALLMTASVFGFLSWAGFESGTSLSEETNEPKRVIPRALLLAVVIGGLVYTFIMYAQTIGYGTDEAGVAAFAGASSTLTELATTYVGGWYSVLLSVIAFGVAFAALLSSITAASRLLFALARDGFGHRKLSEQHPHTGVPIPSVLTSVAITLVLAVGLALAGASSVDVYYWYATIGTLCMVVAYAMSAVGVIKYTLSPKSGIGKHELILPIGAIAYLVIVYVVQITDQVEPYTYFPWISGAWCLLGFLIIMFRPKLAEQVGNRLTAEDLD</sequence>
<dbReference type="PANTHER" id="PTHR42770:SF16">
    <property type="entry name" value="AMINO ACID PERMEASE"/>
    <property type="match status" value="1"/>
</dbReference>
<keyword evidence="8" id="KW-1185">Reference proteome</keyword>
<protein>
    <submittedName>
        <fullName evidence="7">APC family permease</fullName>
    </submittedName>
</protein>
<comment type="caution">
    <text evidence="7">The sequence shown here is derived from an EMBL/GenBank/DDBJ whole genome shotgun (WGS) entry which is preliminary data.</text>
</comment>
<evidence type="ECO:0000256" key="1">
    <source>
        <dbReference type="ARBA" id="ARBA00004651"/>
    </source>
</evidence>
<dbReference type="InterPro" id="IPR050367">
    <property type="entry name" value="APC_superfamily"/>
</dbReference>
<dbReference type="PIRSF" id="PIRSF006060">
    <property type="entry name" value="AA_transporter"/>
    <property type="match status" value="1"/>
</dbReference>
<dbReference type="Pfam" id="PF13520">
    <property type="entry name" value="AA_permease_2"/>
    <property type="match status" value="1"/>
</dbReference>
<keyword evidence="3 6" id="KW-0812">Transmembrane</keyword>
<evidence type="ECO:0000256" key="2">
    <source>
        <dbReference type="ARBA" id="ARBA00022475"/>
    </source>
</evidence>